<accession>A0A1M5SXH2</accession>
<dbReference type="EMBL" id="LT670818">
    <property type="protein sequence ID" value="SHH43145.1"/>
    <property type="molecule type" value="Genomic_DNA"/>
</dbReference>
<dbReference type="Proteomes" id="UP000190675">
    <property type="component" value="Chromosome I"/>
</dbReference>
<sequence length="306" mass="33445">MATNGRTVTVFGGTGFLGRRIVRNLRSRGFPVRIATRHPDRGHRLFGPDDPQLQSVGADIGDERSVADALAGAYGVVNAVSLYVEHGRETFYSVHVESAQRVAARAHRAGVERLVHVSGIGADAASQSRYIRKRGEGELAVRAAFPNAIFIRPAVMFGPDDAFLTTILRLLRELPVYPMFGRGLTRLQPAYVEDVAEAIGRVMQRAATPSMIFELGGPRVYSYEEFLRAVALQAGLAPRLIPIPFAVWNAFAWASEMFPSPLLTRNQVELMQIDTVSSPKMPGFAEFGIAPHSVEAILQKMLSNCG</sequence>
<dbReference type="InterPro" id="IPR036291">
    <property type="entry name" value="NAD(P)-bd_dom_sf"/>
</dbReference>
<dbReference type="CDD" id="cd05271">
    <property type="entry name" value="NDUFA9_like_SDR_a"/>
    <property type="match status" value="1"/>
</dbReference>
<dbReference type="GO" id="GO:0044877">
    <property type="term" value="F:protein-containing complex binding"/>
    <property type="evidence" value="ECO:0007669"/>
    <property type="project" value="TreeGrafter"/>
</dbReference>
<dbReference type="SUPFAM" id="SSF51735">
    <property type="entry name" value="NAD(P)-binding Rossmann-fold domains"/>
    <property type="match status" value="1"/>
</dbReference>
<gene>
    <name evidence="2" type="ORF">SAMN05444169_7440</name>
</gene>
<evidence type="ECO:0000313" key="3">
    <source>
        <dbReference type="Proteomes" id="UP000190675"/>
    </source>
</evidence>
<feature type="domain" description="NAD(P)-binding" evidence="1">
    <location>
        <begin position="12"/>
        <end position="126"/>
    </location>
</feature>
<evidence type="ECO:0000259" key="1">
    <source>
        <dbReference type="Pfam" id="PF13460"/>
    </source>
</evidence>
<reference evidence="2 3" key="1">
    <citation type="submission" date="2016-11" db="EMBL/GenBank/DDBJ databases">
        <authorList>
            <person name="Jaros S."/>
            <person name="Januszkiewicz K."/>
            <person name="Wedrychowicz H."/>
        </authorList>
    </citation>
    <scope>NUCLEOTIDE SEQUENCE [LARGE SCALE GENOMIC DNA]</scope>
    <source>
        <strain evidence="2 3">GAS242</strain>
    </source>
</reference>
<dbReference type="PANTHER" id="PTHR12126">
    <property type="entry name" value="NADH-UBIQUINONE OXIDOREDUCTASE 39 KDA SUBUNIT-RELATED"/>
    <property type="match status" value="1"/>
</dbReference>
<dbReference type="AlphaFoldDB" id="A0A1M5SXH2"/>
<dbReference type="InterPro" id="IPR051207">
    <property type="entry name" value="ComplexI_NDUFA9_subunit"/>
</dbReference>
<protein>
    <submittedName>
        <fullName evidence="2">NADH dehydrogenase</fullName>
    </submittedName>
</protein>
<dbReference type="PANTHER" id="PTHR12126:SF11">
    <property type="entry name" value="NADH DEHYDROGENASE [UBIQUINONE] 1 ALPHA SUBCOMPLEX SUBUNIT 9, MITOCHONDRIAL"/>
    <property type="match status" value="1"/>
</dbReference>
<organism evidence="2 3">
    <name type="scientific">Bradyrhizobium erythrophlei</name>
    <dbReference type="NCBI Taxonomy" id="1437360"/>
    <lineage>
        <taxon>Bacteria</taxon>
        <taxon>Pseudomonadati</taxon>
        <taxon>Pseudomonadota</taxon>
        <taxon>Alphaproteobacteria</taxon>
        <taxon>Hyphomicrobiales</taxon>
        <taxon>Nitrobacteraceae</taxon>
        <taxon>Bradyrhizobium</taxon>
    </lineage>
</organism>
<dbReference type="Pfam" id="PF13460">
    <property type="entry name" value="NAD_binding_10"/>
    <property type="match status" value="1"/>
</dbReference>
<proteinExistence type="predicted"/>
<name>A0A1M5SXH2_9BRAD</name>
<dbReference type="Gene3D" id="3.40.50.720">
    <property type="entry name" value="NAD(P)-binding Rossmann-like Domain"/>
    <property type="match status" value="1"/>
</dbReference>
<evidence type="ECO:0000313" key="2">
    <source>
        <dbReference type="EMBL" id="SHH43145.1"/>
    </source>
</evidence>
<dbReference type="InterPro" id="IPR016040">
    <property type="entry name" value="NAD(P)-bd_dom"/>
</dbReference>